<evidence type="ECO:0000313" key="2">
    <source>
        <dbReference type="Proteomes" id="UP000308133"/>
    </source>
</evidence>
<sequence length="141" mass="15414">MRPTKPAETKKFGSKFRKFLRSSRDEHVPTKKATVDAGEPAKKFCEPASVPVIPKPQASVTVPKRHDSQIGDISPQPIQASATSKALPTVAGLHNRAFGKAFLTLNAEQQKHVKAIYFEIYGLITAPNFALSVIKSQYNGL</sequence>
<comment type="caution">
    <text evidence="1">The sequence shown here is derived from an EMBL/GenBank/DDBJ whole genome shotgun (WGS) entry which is preliminary data.</text>
</comment>
<evidence type="ECO:0000313" key="1">
    <source>
        <dbReference type="EMBL" id="TKX24170.1"/>
    </source>
</evidence>
<protein>
    <submittedName>
        <fullName evidence="1">Uncharacterized protein</fullName>
    </submittedName>
</protein>
<reference evidence="1 2" key="1">
    <citation type="submission" date="2018-02" db="EMBL/GenBank/DDBJ databases">
        <title>Draft genome sequences of Elsinoe sp., causing black scab on jojoba.</title>
        <authorList>
            <person name="Stodart B."/>
            <person name="Jeffress S."/>
            <person name="Ash G."/>
            <person name="Arun Chinnappa K."/>
        </authorList>
    </citation>
    <scope>NUCLEOTIDE SEQUENCE [LARGE SCALE GENOMIC DNA]</scope>
    <source>
        <strain evidence="1 2">Hillstone_2</strain>
    </source>
</reference>
<dbReference type="EMBL" id="PTQR01000046">
    <property type="protein sequence ID" value="TKX24170.1"/>
    <property type="molecule type" value="Genomic_DNA"/>
</dbReference>
<dbReference type="AlphaFoldDB" id="A0A4U7B4P5"/>
<accession>A0A4U7B4P5</accession>
<proteinExistence type="predicted"/>
<organism evidence="1 2">
    <name type="scientific">Elsinoe australis</name>
    <dbReference type="NCBI Taxonomy" id="40998"/>
    <lineage>
        <taxon>Eukaryota</taxon>
        <taxon>Fungi</taxon>
        <taxon>Dikarya</taxon>
        <taxon>Ascomycota</taxon>
        <taxon>Pezizomycotina</taxon>
        <taxon>Dothideomycetes</taxon>
        <taxon>Dothideomycetidae</taxon>
        <taxon>Myriangiales</taxon>
        <taxon>Elsinoaceae</taxon>
        <taxon>Elsinoe</taxon>
    </lineage>
</organism>
<dbReference type="Proteomes" id="UP000308133">
    <property type="component" value="Unassembled WGS sequence"/>
</dbReference>
<gene>
    <name evidence="1" type="ORF">C1H76_3581</name>
</gene>
<name>A0A4U7B4P5_9PEZI</name>